<dbReference type="Proteomes" id="UP000752012">
    <property type="component" value="Unassembled WGS sequence"/>
</dbReference>
<sequence>MEIQREEAGLVMNALQTIKRRYGATTRERERARFQVRRFGEAAAVK</sequence>
<dbReference type="EMBL" id="JAATHJ010000054">
    <property type="protein sequence ID" value="NJP39389.1"/>
    <property type="molecule type" value="Genomic_DNA"/>
</dbReference>
<keyword evidence="2" id="KW-1185">Reference proteome</keyword>
<organism evidence="1 2">
    <name type="scientific">Alkalicoccus luteus</name>
    <dbReference type="NCBI Taxonomy" id="1237094"/>
    <lineage>
        <taxon>Bacteria</taxon>
        <taxon>Bacillati</taxon>
        <taxon>Bacillota</taxon>
        <taxon>Bacilli</taxon>
        <taxon>Bacillales</taxon>
        <taxon>Bacillaceae</taxon>
        <taxon>Alkalicoccus</taxon>
    </lineage>
</organism>
<proteinExistence type="predicted"/>
<reference evidence="1 2" key="1">
    <citation type="submission" date="2020-03" db="EMBL/GenBank/DDBJ databases">
        <title>Assessment of the enzymatic potential of alkaline-tolerant lipase obtained from Bacillus luteus H11 (technogenic soil) for the bioremediation of saline soils contaminated with petroleum substances.</title>
        <authorList>
            <person name="Kalwasinska A."/>
        </authorList>
    </citation>
    <scope>NUCLEOTIDE SEQUENCE [LARGE SCALE GENOMIC DNA]</scope>
    <source>
        <strain evidence="1 2">H11</strain>
    </source>
</reference>
<gene>
    <name evidence="1" type="ORF">HCN83_17595</name>
</gene>
<accession>A0A969PUI7</accession>
<dbReference type="RefSeq" id="WP_168009730.1">
    <property type="nucleotide sequence ID" value="NZ_JAATHJ010000054.1"/>
</dbReference>
<dbReference type="AlphaFoldDB" id="A0A969PUI7"/>
<evidence type="ECO:0000313" key="1">
    <source>
        <dbReference type="EMBL" id="NJP39389.1"/>
    </source>
</evidence>
<protein>
    <submittedName>
        <fullName evidence="1">Uncharacterized protein</fullName>
    </submittedName>
</protein>
<evidence type="ECO:0000313" key="2">
    <source>
        <dbReference type="Proteomes" id="UP000752012"/>
    </source>
</evidence>
<name>A0A969PUI7_9BACI</name>
<comment type="caution">
    <text evidence="1">The sequence shown here is derived from an EMBL/GenBank/DDBJ whole genome shotgun (WGS) entry which is preliminary data.</text>
</comment>